<comment type="caution">
    <text evidence="3">The sequence shown here is derived from an EMBL/GenBank/DDBJ whole genome shotgun (WGS) entry which is preliminary data.</text>
</comment>
<gene>
    <name evidence="3" type="ORF">HXA33_19040</name>
</gene>
<dbReference type="Pfam" id="PF13439">
    <property type="entry name" value="Glyco_transf_4"/>
    <property type="match status" value="1"/>
</dbReference>
<accession>A0A9Q4B606</accession>
<dbReference type="CDD" id="cd03817">
    <property type="entry name" value="GT4_UGDG-like"/>
    <property type="match status" value="1"/>
</dbReference>
<dbReference type="AlphaFoldDB" id="A0A9Q4B606"/>
<dbReference type="InterPro" id="IPR001296">
    <property type="entry name" value="Glyco_trans_1"/>
</dbReference>
<evidence type="ECO:0000259" key="1">
    <source>
        <dbReference type="Pfam" id="PF00534"/>
    </source>
</evidence>
<dbReference type="SUPFAM" id="SSF53756">
    <property type="entry name" value="UDP-Glycosyltransferase/glycogen phosphorylase"/>
    <property type="match status" value="1"/>
</dbReference>
<keyword evidence="4" id="KW-1185">Reference proteome</keyword>
<dbReference type="InterPro" id="IPR050194">
    <property type="entry name" value="Glycosyltransferase_grp1"/>
</dbReference>
<dbReference type="PANTHER" id="PTHR45947:SF3">
    <property type="entry name" value="SULFOQUINOVOSYL TRANSFERASE SQD2"/>
    <property type="match status" value="1"/>
</dbReference>
<dbReference type="Gene3D" id="3.40.50.2000">
    <property type="entry name" value="Glycogen Phosphorylase B"/>
    <property type="match status" value="2"/>
</dbReference>
<evidence type="ECO:0000259" key="2">
    <source>
        <dbReference type="Pfam" id="PF13439"/>
    </source>
</evidence>
<evidence type="ECO:0000313" key="4">
    <source>
        <dbReference type="Proteomes" id="UP001057753"/>
    </source>
</evidence>
<evidence type="ECO:0000313" key="3">
    <source>
        <dbReference type="EMBL" id="MCR6098607.1"/>
    </source>
</evidence>
<sequence>MNIGLFTDTYHPQINGVVTSINLLEKELARRGHNVYIFTSTDPHADIKAEKGRVYRFSSLPFIFFKERRLAVAGLFKLARLVNRLDIDVIHTHTEFSLGLMGVFASRKYDLPIVHTYHTMYEDYLHYIGNGKFVKPSTVRKVSKFYCNKMDKTIVPSEKVQTVLENYGVNNDIKVIPTGTDFHQFKLKKQQLPEVDQLKEQLGIHEGPILLSVGRLSQEKNVETILQAMPAILNEHPAAKLVIVGDGPMKKQLTDLAHTLQIESSIVITGAVPWQEVNNYYQLGDLFISASTSETQGLTLSEAIASKTPVVAKADPSLDALVTDGESGFVYQTNEGLADAVIHALSDEVYLKRMAVTAFERSQCLSVANFGNNILDVYREVVTAKNQLYKQSSRLTGHRRWMRSLFMIGK</sequence>
<dbReference type="Pfam" id="PF00534">
    <property type="entry name" value="Glycos_transf_1"/>
    <property type="match status" value="1"/>
</dbReference>
<dbReference type="RefSeq" id="WP_078578892.1">
    <property type="nucleotide sequence ID" value="NZ_JABXYM010000002.1"/>
</dbReference>
<feature type="domain" description="Glycosyltransferase subfamily 4-like N-terminal" evidence="2">
    <location>
        <begin position="14"/>
        <end position="181"/>
    </location>
</feature>
<organism evidence="3 4">
    <name type="scientific">Salipaludibacillus agaradhaerens</name>
    <name type="common">Bacillus agaradhaerens</name>
    <dbReference type="NCBI Taxonomy" id="76935"/>
    <lineage>
        <taxon>Bacteria</taxon>
        <taxon>Bacillati</taxon>
        <taxon>Bacillota</taxon>
        <taxon>Bacilli</taxon>
        <taxon>Bacillales</taxon>
        <taxon>Bacillaceae</taxon>
    </lineage>
</organism>
<dbReference type="GO" id="GO:0016758">
    <property type="term" value="F:hexosyltransferase activity"/>
    <property type="evidence" value="ECO:0007669"/>
    <property type="project" value="TreeGrafter"/>
</dbReference>
<proteinExistence type="predicted"/>
<dbReference type="EMBL" id="JABXYM010000002">
    <property type="protein sequence ID" value="MCR6098607.1"/>
    <property type="molecule type" value="Genomic_DNA"/>
</dbReference>
<name>A0A9Q4B606_SALAG</name>
<dbReference type="PANTHER" id="PTHR45947">
    <property type="entry name" value="SULFOQUINOVOSYL TRANSFERASE SQD2"/>
    <property type="match status" value="1"/>
</dbReference>
<dbReference type="FunFam" id="3.40.50.2000:FF:000136">
    <property type="entry name" value="Glycosyl transferase, group 1"/>
    <property type="match status" value="1"/>
</dbReference>
<dbReference type="InterPro" id="IPR028098">
    <property type="entry name" value="Glyco_trans_4-like_N"/>
</dbReference>
<feature type="domain" description="Glycosyl transferase family 1" evidence="1">
    <location>
        <begin position="197"/>
        <end position="356"/>
    </location>
</feature>
<dbReference type="OrthoDB" id="9802525at2"/>
<dbReference type="Proteomes" id="UP001057753">
    <property type="component" value="Unassembled WGS sequence"/>
</dbReference>
<reference evidence="3" key="1">
    <citation type="submission" date="2020-06" db="EMBL/GenBank/DDBJ databases">
        <title>Insight into the genomes of haloalkaliphilic bacilli from Kenyan soda lakes.</title>
        <authorList>
            <person name="Mwirichia R."/>
            <person name="Villamizar G.C."/>
            <person name="Poehlein A."/>
            <person name="Mugweru J."/>
            <person name="Kipnyargis A."/>
            <person name="Kiplimo D."/>
            <person name="Orwa P."/>
            <person name="Daniel R."/>
        </authorList>
    </citation>
    <scope>NUCLEOTIDE SEQUENCE</scope>
    <source>
        <strain evidence="3">B1096_S55</strain>
    </source>
</reference>
<protein>
    <submittedName>
        <fullName evidence="3">Glycosyltransferase family 4 protein</fullName>
    </submittedName>
</protein>